<dbReference type="InterPro" id="IPR029063">
    <property type="entry name" value="SAM-dependent_MTases_sf"/>
</dbReference>
<gene>
    <name evidence="5" type="ORF">KHQ06_29530</name>
</gene>
<evidence type="ECO:0000256" key="1">
    <source>
        <dbReference type="ARBA" id="ARBA00022603"/>
    </source>
</evidence>
<dbReference type="EMBL" id="CP074371">
    <property type="protein sequence ID" value="QVI20301.1"/>
    <property type="molecule type" value="Genomic_DNA"/>
</dbReference>
<evidence type="ECO:0000256" key="2">
    <source>
        <dbReference type="ARBA" id="ARBA00022679"/>
    </source>
</evidence>
<reference evidence="5 6" key="1">
    <citation type="submission" date="2021-04" db="EMBL/GenBank/DDBJ databases">
        <title>Nocardia tengchongensis.</title>
        <authorList>
            <person name="Zhuang k."/>
            <person name="Ran Y."/>
            <person name="Li W."/>
        </authorList>
    </citation>
    <scope>NUCLEOTIDE SEQUENCE [LARGE SCALE GENOMIC DNA]</scope>
    <source>
        <strain evidence="5 6">CFH S0057</strain>
    </source>
</reference>
<dbReference type="PANTHER" id="PTHR43464">
    <property type="entry name" value="METHYLTRANSFERASE"/>
    <property type="match status" value="1"/>
</dbReference>
<evidence type="ECO:0000313" key="6">
    <source>
        <dbReference type="Proteomes" id="UP000683310"/>
    </source>
</evidence>
<keyword evidence="1 5" id="KW-0489">Methyltransferase</keyword>
<dbReference type="Proteomes" id="UP000683310">
    <property type="component" value="Chromosome"/>
</dbReference>
<organism evidence="5 6">
    <name type="scientific">Nocardia tengchongensis</name>
    <dbReference type="NCBI Taxonomy" id="2055889"/>
    <lineage>
        <taxon>Bacteria</taxon>
        <taxon>Bacillati</taxon>
        <taxon>Actinomycetota</taxon>
        <taxon>Actinomycetes</taxon>
        <taxon>Mycobacteriales</taxon>
        <taxon>Nocardiaceae</taxon>
        <taxon>Nocardia</taxon>
    </lineage>
</organism>
<evidence type="ECO:0000259" key="4">
    <source>
        <dbReference type="Pfam" id="PF13649"/>
    </source>
</evidence>
<dbReference type="InterPro" id="IPR041698">
    <property type="entry name" value="Methyltransf_25"/>
</dbReference>
<protein>
    <submittedName>
        <fullName evidence="5">Class I SAM-dependent methyltransferase</fullName>
    </submittedName>
</protein>
<evidence type="ECO:0000256" key="3">
    <source>
        <dbReference type="ARBA" id="ARBA00022691"/>
    </source>
</evidence>
<feature type="domain" description="Methyltransferase" evidence="4">
    <location>
        <begin position="50"/>
        <end position="144"/>
    </location>
</feature>
<proteinExistence type="predicted"/>
<keyword evidence="3" id="KW-0949">S-adenosyl-L-methionine</keyword>
<dbReference type="CDD" id="cd02440">
    <property type="entry name" value="AdoMet_MTases"/>
    <property type="match status" value="1"/>
</dbReference>
<dbReference type="GO" id="GO:0032259">
    <property type="term" value="P:methylation"/>
    <property type="evidence" value="ECO:0007669"/>
    <property type="project" value="UniProtKB-KW"/>
</dbReference>
<dbReference type="GO" id="GO:0008168">
    <property type="term" value="F:methyltransferase activity"/>
    <property type="evidence" value="ECO:0007669"/>
    <property type="project" value="UniProtKB-KW"/>
</dbReference>
<accession>A0ABX8CK15</accession>
<dbReference type="Pfam" id="PF13649">
    <property type="entry name" value="Methyltransf_25"/>
    <property type="match status" value="1"/>
</dbReference>
<sequence length="206" mass="22122">MLPPPPDPHPEYRDPAAPDTLYATKPPWDIDRPQPAFTALAEHGDLHGRVLDLGCGTGEHALLAASLGLDATGIDVSAQALELARAKAADRGLKARFVRHSALDLATLGETFDTVLDCGLFHLFDGAERTALVTGLATIVRPGGRYFLLGFSDRQPGTWGPHRLSRSDIETAFTDGWRLDSLEPATLDILLDATPVAAWLAALTRI</sequence>
<evidence type="ECO:0000313" key="5">
    <source>
        <dbReference type="EMBL" id="QVI20301.1"/>
    </source>
</evidence>
<keyword evidence="2" id="KW-0808">Transferase</keyword>
<dbReference type="SUPFAM" id="SSF53335">
    <property type="entry name" value="S-adenosyl-L-methionine-dependent methyltransferases"/>
    <property type="match status" value="1"/>
</dbReference>
<keyword evidence="6" id="KW-1185">Reference proteome</keyword>
<dbReference type="Gene3D" id="3.40.50.150">
    <property type="entry name" value="Vaccinia Virus protein VP39"/>
    <property type="match status" value="1"/>
</dbReference>
<dbReference type="PANTHER" id="PTHR43464:SF19">
    <property type="entry name" value="UBIQUINONE BIOSYNTHESIS O-METHYLTRANSFERASE, MITOCHONDRIAL"/>
    <property type="match status" value="1"/>
</dbReference>
<name>A0ABX8CK15_9NOCA</name>